<evidence type="ECO:0000313" key="5">
    <source>
        <dbReference type="EMBL" id="VAZ86864.1"/>
    </source>
</evidence>
<keyword evidence="7" id="KW-1185">Reference proteome</keyword>
<gene>
    <name evidence="3" type="ORF">B4U45_15535</name>
    <name evidence="4" type="ORF">LAUMK42_00320</name>
    <name evidence="5" type="ORF">LAUMK4_00105</name>
</gene>
<dbReference type="RefSeq" id="WP_075545123.1">
    <property type="nucleotide sequence ID" value="NZ_CADEAW010000021.1"/>
</dbReference>
<reference evidence="3 6" key="1">
    <citation type="submission" date="2017-02" db="EMBL/GenBank/DDBJ databases">
        <title>Mycobacterium kansasii genomes.</title>
        <authorList>
            <person name="Borowka P."/>
            <person name="Strapagiel D."/>
            <person name="Marciniak B."/>
            <person name="Lach J."/>
            <person name="Bakula Z."/>
            <person name="Van Ingen J."/>
            <person name="Safianowska A."/>
            <person name="Brzostek A."/>
            <person name="Dziadek J."/>
            <person name="Jagielski T."/>
        </authorList>
    </citation>
    <scope>NUCLEOTIDE SEQUENCE [LARGE SCALE GENOMIC DNA]</scope>
    <source>
        <strain evidence="3 6">12MK</strain>
    </source>
</reference>
<dbReference type="Pfam" id="PF13279">
    <property type="entry name" value="4HBT_2"/>
    <property type="match status" value="1"/>
</dbReference>
<comment type="similarity">
    <text evidence="1">Belongs to the 4-hydroxybenzoyl-CoA thioesterase family.</text>
</comment>
<evidence type="ECO:0000313" key="8">
    <source>
        <dbReference type="Proteomes" id="UP000279331"/>
    </source>
</evidence>
<dbReference type="EMBL" id="UPHM01000001">
    <property type="protein sequence ID" value="VAZ86864.1"/>
    <property type="molecule type" value="Genomic_DNA"/>
</dbReference>
<name>A0A1X0LAP3_9MYCO</name>
<reference evidence="7 8" key="2">
    <citation type="submission" date="2018-09" db="EMBL/GenBank/DDBJ databases">
        <authorList>
            <person name="Tagini F."/>
        </authorList>
    </citation>
    <scope>NUCLEOTIDE SEQUENCE [LARGE SCALE GENOMIC DNA]</scope>
    <source>
        <strain evidence="5 7">MK4</strain>
        <strain evidence="4 8">MK42</strain>
    </source>
</reference>
<protein>
    <submittedName>
        <fullName evidence="3">4-hydroxybenzoyl-CoA thioesterase</fullName>
    </submittedName>
</protein>
<comment type="caution">
    <text evidence="3">The sequence shown here is derived from an EMBL/GenBank/DDBJ whole genome shotgun (WGS) entry which is preliminary data.</text>
</comment>
<dbReference type="EMBL" id="UPHL01000010">
    <property type="protein sequence ID" value="VAZ81519.1"/>
    <property type="molecule type" value="Genomic_DNA"/>
</dbReference>
<evidence type="ECO:0000313" key="3">
    <source>
        <dbReference type="EMBL" id="ORC07801.1"/>
    </source>
</evidence>
<evidence type="ECO:0000256" key="1">
    <source>
        <dbReference type="ARBA" id="ARBA00005953"/>
    </source>
</evidence>
<dbReference type="Proteomes" id="UP000279331">
    <property type="component" value="Unassembled WGS sequence"/>
</dbReference>
<sequence length="180" mass="19817">MASTSKVPSVPSVPETPAPQNLTSDDFPVLWPVLTRWADNDMFGHLNNAVYYQLFDTAINAWINTGTNLDPLSTSSLGIVAESGCRYFSELHFPQQLVVGLAVTRLGRSSVTYRLGVFKAGQQTDSDRAQPITALGHWVHVYVDRTTRKPVPIPEAIRSLLATACVRPARTRREDGVRPA</sequence>
<dbReference type="SUPFAM" id="SSF54637">
    <property type="entry name" value="Thioesterase/thiol ester dehydrase-isomerase"/>
    <property type="match status" value="1"/>
</dbReference>
<dbReference type="PANTHER" id="PTHR31793:SF27">
    <property type="entry name" value="NOVEL THIOESTERASE SUPERFAMILY DOMAIN AND SAPOSIN A-TYPE DOMAIN CONTAINING PROTEIN (0610012H03RIK)"/>
    <property type="match status" value="1"/>
</dbReference>
<evidence type="ECO:0000313" key="6">
    <source>
        <dbReference type="Proteomes" id="UP000192335"/>
    </source>
</evidence>
<dbReference type="GeneID" id="66598771"/>
<dbReference type="InterPro" id="IPR029069">
    <property type="entry name" value="HotDog_dom_sf"/>
</dbReference>
<dbReference type="Proteomes" id="UP000192335">
    <property type="component" value="Unassembled WGS sequence"/>
</dbReference>
<dbReference type="EMBL" id="MWQA01000001">
    <property type="protein sequence ID" value="ORC07801.1"/>
    <property type="molecule type" value="Genomic_DNA"/>
</dbReference>
<dbReference type="PANTHER" id="PTHR31793">
    <property type="entry name" value="4-HYDROXYBENZOYL-COA THIOESTERASE FAMILY MEMBER"/>
    <property type="match status" value="1"/>
</dbReference>
<dbReference type="Proteomes" id="UP000271464">
    <property type="component" value="Unassembled WGS sequence"/>
</dbReference>
<keyword evidence="2" id="KW-0378">Hydrolase</keyword>
<dbReference type="InterPro" id="IPR050563">
    <property type="entry name" value="4-hydroxybenzoyl-CoA_TE"/>
</dbReference>
<evidence type="ECO:0000313" key="4">
    <source>
        <dbReference type="EMBL" id="VAZ81519.1"/>
    </source>
</evidence>
<proteinExistence type="inferred from homology"/>
<evidence type="ECO:0000256" key="2">
    <source>
        <dbReference type="ARBA" id="ARBA00022801"/>
    </source>
</evidence>
<dbReference type="CDD" id="cd00586">
    <property type="entry name" value="4HBT"/>
    <property type="match status" value="1"/>
</dbReference>
<dbReference type="GO" id="GO:0047617">
    <property type="term" value="F:fatty acyl-CoA hydrolase activity"/>
    <property type="evidence" value="ECO:0007669"/>
    <property type="project" value="TreeGrafter"/>
</dbReference>
<dbReference type="Gene3D" id="3.10.129.10">
    <property type="entry name" value="Hotdog Thioesterase"/>
    <property type="match status" value="1"/>
</dbReference>
<organism evidence="3 6">
    <name type="scientific">Mycobacterium persicum</name>
    <dbReference type="NCBI Taxonomy" id="1487726"/>
    <lineage>
        <taxon>Bacteria</taxon>
        <taxon>Bacillati</taxon>
        <taxon>Actinomycetota</taxon>
        <taxon>Actinomycetes</taxon>
        <taxon>Mycobacteriales</taxon>
        <taxon>Mycobacteriaceae</taxon>
        <taxon>Mycobacterium</taxon>
    </lineage>
</organism>
<evidence type="ECO:0000313" key="7">
    <source>
        <dbReference type="Proteomes" id="UP000271464"/>
    </source>
</evidence>
<accession>A0A1X0LAP3</accession>
<dbReference type="AlphaFoldDB" id="A0A1X0LAP3"/>